<proteinExistence type="predicted"/>
<name>A0A2P0N9X2_9CAUD</name>
<sequence length="100" mass="11706">MGNPVNLCYQVYKYTFVATLTPDDIKQIRTRRLLGAHDWFTKLPLLIMETDRIALFGGDLHRMYNIPDAGFRIHLNVPVADVMEYICPTSEDLYVFIYFE</sequence>
<dbReference type="Proteomes" id="UP000241311">
    <property type="component" value="Segment"/>
</dbReference>
<gene>
    <name evidence="1" type="ORF">CB4_013</name>
</gene>
<evidence type="ECO:0000313" key="2">
    <source>
        <dbReference type="Proteomes" id="UP000241311"/>
    </source>
</evidence>
<keyword evidence="2" id="KW-1185">Reference proteome</keyword>
<accession>A0A2P0N9X2</accession>
<reference evidence="1 2" key="1">
    <citation type="submission" date="2017-01" db="EMBL/GenBank/DDBJ databases">
        <title>Isolation and characterization of Pectobacterium phages.</title>
        <authorList>
            <person name="Buttimer C.T.H."/>
            <person name="Lucid A."/>
            <person name="Coffey A."/>
        </authorList>
    </citation>
    <scope>NUCLEOTIDE SEQUENCE [LARGE SCALE GENOMIC DNA]</scope>
</reference>
<dbReference type="EMBL" id="KY549659">
    <property type="protein sequence ID" value="AQT27855.1"/>
    <property type="molecule type" value="Genomic_DNA"/>
</dbReference>
<evidence type="ECO:0000313" key="1">
    <source>
        <dbReference type="EMBL" id="AQT27855.1"/>
    </source>
</evidence>
<protein>
    <submittedName>
        <fullName evidence="1">Uncharacterized protein</fullName>
    </submittedName>
</protein>
<organism evidence="1 2">
    <name type="scientific">Pectobacterium phage vB_PatP_CB4</name>
    <dbReference type="NCBI Taxonomy" id="1958919"/>
    <lineage>
        <taxon>Viruses</taxon>
        <taxon>Duplodnaviria</taxon>
        <taxon>Heunggongvirae</taxon>
        <taxon>Uroviricota</taxon>
        <taxon>Caudoviricetes</taxon>
        <taxon>Schitoviridae</taxon>
        <taxon>Cbunavirus</taxon>
        <taxon>Cbunavirus CB4</taxon>
    </lineage>
</organism>